<dbReference type="Pfam" id="PF01471">
    <property type="entry name" value="PG_binding_1"/>
    <property type="match status" value="1"/>
</dbReference>
<sequence>MKNIKLAFAGLIYFGLISGVFIATPSIASAALTESQIQAILSLLQSFGADQTVVGNVNNSLRGLPTMGGDGTAAFCPTFTYNLYLGLNDSDTEGQVSQLQKFLAQDQTVYPERTITGFYGPLTEQAVKRWQAQQGVVSSGSPDTTGYGVVGSRTRERVRANCGFPTPVPPTPIPPRSSNLSPVISGVSGPTTLNTGQSGTWTVTARDPENGPLSYNVVWGDEASFSVMEFRMPSASEQVKQTATFTHTYFNEGVYTPIFYVTDDHESSAKTSISVNVGGTVISQGSLYLSPNDLSIRAGQSAEIRAFYQPPMPSCPPGFACIQVMPAAYPVSAKWVSSNPAIASVSSKDSTTEIITGVSAGSAEIKAIYTESSGNVLTATAKVNVISTQTPSITVVSPNGGERWVQGQSYDTVWSAPSNYYIGIFASPISGAADISISNGYAQISPPFRWGVPSTIATGDYKIKIQIAKTDADGRLQFVAEDKSDSAFSIVSAVTPSITVLSPNGGESWQIGTIQTIRWSAPSSSSYVSISLIGYSKPCTTEPCPLYAVQSFTLGKAPASGGYFNWTVGKDINGYAIPSGQYLLQITDTTTNASDQSNAPFSIVAQKTGDVAVDIKANGSDGPITIQEGDPLTITWTSANATNCGSGGSGDTSYYNWGALTRPLNGSLVITNTKIGSNSKNEFLLDCVDNNRVQAEGVNQSNRKSDTVWVTIIPKVAPSITVLSPNGGEMWNTGDYTTQTPIYYVQWKMPSDQIYNVELYLIPQGSTPVKSTPPAPGSSDVMIDPVVGGYGIGGQTLNYLSSQSSYAWVINPKYPAGTYKVRAYLMSKDATYFDSSKVLAKGESDAPFSIVEAPALSASLGSTNVDAVSAADQIIAKIQLTNPSSSSVMLNTLATKWNSNQTVSGALSNIRVMDAGGATIGGPISGFSLPVTNYNFVAGLNYTVPASSSREIQIRAETTPRVVSLIINFDWLSLRSDGSGRASGFPMIYTVPTFVLAPSSSGLANVFEAVKPLWWPTGF</sequence>
<feature type="domain" description="Peptidoglycan binding-like" evidence="1">
    <location>
        <begin position="94"/>
        <end position="144"/>
    </location>
</feature>
<dbReference type="Gene3D" id="2.60.40.10">
    <property type="entry name" value="Immunoglobulins"/>
    <property type="match status" value="1"/>
</dbReference>
<evidence type="ECO:0000259" key="1">
    <source>
        <dbReference type="Pfam" id="PF01471"/>
    </source>
</evidence>
<dbReference type="InterPro" id="IPR008964">
    <property type="entry name" value="Invasin/intimin_cell_adhesion"/>
</dbReference>
<dbReference type="SUPFAM" id="SSF49373">
    <property type="entry name" value="Invasin/intimin cell-adhesion fragments"/>
    <property type="match status" value="1"/>
</dbReference>
<protein>
    <recommendedName>
        <fullName evidence="1">Peptidoglycan binding-like domain-containing protein</fullName>
    </recommendedName>
</protein>
<gene>
    <name evidence="2" type="ORF">A3C05_05210</name>
</gene>
<proteinExistence type="predicted"/>
<dbReference type="InterPro" id="IPR002477">
    <property type="entry name" value="Peptidoglycan-bd-like"/>
</dbReference>
<dbReference type="EMBL" id="MFHP01000002">
    <property type="protein sequence ID" value="OGF73004.1"/>
    <property type="molecule type" value="Genomic_DNA"/>
</dbReference>
<evidence type="ECO:0000313" key="2">
    <source>
        <dbReference type="EMBL" id="OGF73004.1"/>
    </source>
</evidence>
<name>A0A1F5WBJ4_9BACT</name>
<dbReference type="InterPro" id="IPR036366">
    <property type="entry name" value="PGBDSf"/>
</dbReference>
<dbReference type="InterPro" id="IPR035986">
    <property type="entry name" value="PKD_dom_sf"/>
</dbReference>
<dbReference type="InterPro" id="IPR013783">
    <property type="entry name" value="Ig-like_fold"/>
</dbReference>
<accession>A0A1F5WBJ4</accession>
<reference evidence="2 3" key="1">
    <citation type="journal article" date="2016" name="Nat. Commun.">
        <title>Thousands of microbial genomes shed light on interconnected biogeochemical processes in an aquifer system.</title>
        <authorList>
            <person name="Anantharaman K."/>
            <person name="Brown C.T."/>
            <person name="Hug L.A."/>
            <person name="Sharon I."/>
            <person name="Castelle C.J."/>
            <person name="Probst A.J."/>
            <person name="Thomas B.C."/>
            <person name="Singh A."/>
            <person name="Wilkins M.J."/>
            <person name="Karaoz U."/>
            <person name="Brodie E.L."/>
            <person name="Williams K.H."/>
            <person name="Hubbard S.S."/>
            <person name="Banfield J.F."/>
        </authorList>
    </citation>
    <scope>NUCLEOTIDE SEQUENCE [LARGE SCALE GENOMIC DNA]</scope>
</reference>
<dbReference type="Gene3D" id="2.60.40.1080">
    <property type="match status" value="1"/>
</dbReference>
<dbReference type="SUPFAM" id="SSF47090">
    <property type="entry name" value="PGBD-like"/>
    <property type="match status" value="1"/>
</dbReference>
<comment type="caution">
    <text evidence="2">The sequence shown here is derived from an EMBL/GenBank/DDBJ whole genome shotgun (WGS) entry which is preliminary data.</text>
</comment>
<evidence type="ECO:0000313" key="3">
    <source>
        <dbReference type="Proteomes" id="UP000178743"/>
    </source>
</evidence>
<dbReference type="Gene3D" id="1.10.101.10">
    <property type="entry name" value="PGBD-like superfamily/PGBD"/>
    <property type="match status" value="1"/>
</dbReference>
<dbReference type="InterPro" id="IPR036365">
    <property type="entry name" value="PGBD-like_sf"/>
</dbReference>
<dbReference type="SUPFAM" id="SSF49299">
    <property type="entry name" value="PKD domain"/>
    <property type="match status" value="1"/>
</dbReference>
<dbReference type="AlphaFoldDB" id="A0A1F5WBJ4"/>
<dbReference type="Proteomes" id="UP000178743">
    <property type="component" value="Unassembled WGS sequence"/>
</dbReference>
<organism evidence="2 3">
    <name type="scientific">Candidatus Giovannonibacteria bacterium RIFCSPHIGHO2_02_FULL_45_40</name>
    <dbReference type="NCBI Taxonomy" id="1798337"/>
    <lineage>
        <taxon>Bacteria</taxon>
        <taxon>Candidatus Giovannoniibacteriota</taxon>
    </lineage>
</organism>